<dbReference type="Proteomes" id="UP001365542">
    <property type="component" value="Unassembled WGS sequence"/>
</dbReference>
<keyword evidence="3" id="KW-0813">Transport</keyword>
<comment type="subcellular location">
    <subcellularLocation>
        <location evidence="1">Nucleus</location>
    </subcellularLocation>
</comment>
<dbReference type="InterPro" id="IPR005225">
    <property type="entry name" value="Small_GTP-bd"/>
</dbReference>
<gene>
    <name evidence="8" type="primary">RAN1</name>
    <name evidence="8" type="ORF">TWF694_007459</name>
</gene>
<dbReference type="EMBL" id="JAVHJO010000003">
    <property type="protein sequence ID" value="KAK6541667.1"/>
    <property type="molecule type" value="Genomic_DNA"/>
</dbReference>
<dbReference type="GO" id="GO:0005634">
    <property type="term" value="C:nucleus"/>
    <property type="evidence" value="ECO:0007669"/>
    <property type="project" value="UniProtKB-SubCell"/>
</dbReference>
<evidence type="ECO:0000256" key="6">
    <source>
        <dbReference type="ARBA" id="ARBA00023134"/>
    </source>
</evidence>
<dbReference type="InterPro" id="IPR001806">
    <property type="entry name" value="Small_GTPase"/>
</dbReference>
<dbReference type="PANTHER" id="PTHR24071:SF0">
    <property type="entry name" value="GTP-BINDING NUCLEAR PROTEIN RAN"/>
    <property type="match status" value="1"/>
</dbReference>
<dbReference type="NCBIfam" id="TIGR00231">
    <property type="entry name" value="small_GTP"/>
    <property type="match status" value="1"/>
</dbReference>
<dbReference type="PRINTS" id="PR00449">
    <property type="entry name" value="RASTRNSFRMNG"/>
</dbReference>
<organism evidence="8 9">
    <name type="scientific">Orbilia ellipsospora</name>
    <dbReference type="NCBI Taxonomy" id="2528407"/>
    <lineage>
        <taxon>Eukaryota</taxon>
        <taxon>Fungi</taxon>
        <taxon>Dikarya</taxon>
        <taxon>Ascomycota</taxon>
        <taxon>Pezizomycotina</taxon>
        <taxon>Orbiliomycetes</taxon>
        <taxon>Orbiliales</taxon>
        <taxon>Orbiliaceae</taxon>
        <taxon>Orbilia</taxon>
    </lineage>
</organism>
<protein>
    <submittedName>
        <fullName evidence="8">Serine/threonine protein kinase Ran1</fullName>
    </submittedName>
</protein>
<keyword evidence="6" id="KW-0342">GTP-binding</keyword>
<evidence type="ECO:0000313" key="8">
    <source>
        <dbReference type="EMBL" id="KAK6541667.1"/>
    </source>
</evidence>
<evidence type="ECO:0000256" key="1">
    <source>
        <dbReference type="ARBA" id="ARBA00004123"/>
    </source>
</evidence>
<dbReference type="InterPro" id="IPR002041">
    <property type="entry name" value="Ran_GTPase"/>
</dbReference>
<dbReference type="GO" id="GO:0000054">
    <property type="term" value="P:ribosomal subunit export from nucleus"/>
    <property type="evidence" value="ECO:0007669"/>
    <property type="project" value="TreeGrafter"/>
</dbReference>
<dbReference type="GO" id="GO:0006606">
    <property type="term" value="P:protein import into nucleus"/>
    <property type="evidence" value="ECO:0007669"/>
    <property type="project" value="TreeGrafter"/>
</dbReference>
<keyword evidence="9" id="KW-1185">Reference proteome</keyword>
<dbReference type="SUPFAM" id="SSF52540">
    <property type="entry name" value="P-loop containing nucleoside triphosphate hydrolases"/>
    <property type="match status" value="1"/>
</dbReference>
<keyword evidence="5" id="KW-0653">Protein transport</keyword>
<evidence type="ECO:0000256" key="2">
    <source>
        <dbReference type="ARBA" id="ARBA00008028"/>
    </source>
</evidence>
<evidence type="ECO:0000313" key="9">
    <source>
        <dbReference type="Proteomes" id="UP001365542"/>
    </source>
</evidence>
<comment type="similarity">
    <text evidence="2">Belongs to the small GTPase superfamily. Ran family.</text>
</comment>
<proteinExistence type="inferred from homology"/>
<dbReference type="GO" id="GO:0003924">
    <property type="term" value="F:GTPase activity"/>
    <property type="evidence" value="ECO:0007669"/>
    <property type="project" value="InterPro"/>
</dbReference>
<dbReference type="Gene3D" id="3.40.50.300">
    <property type="entry name" value="P-loop containing nucleotide triphosphate hydrolases"/>
    <property type="match status" value="1"/>
</dbReference>
<dbReference type="InterPro" id="IPR027417">
    <property type="entry name" value="P-loop_NTPase"/>
</dbReference>
<accession>A0AAV9XHW0</accession>
<dbReference type="GO" id="GO:0004674">
    <property type="term" value="F:protein serine/threonine kinase activity"/>
    <property type="evidence" value="ECO:0007669"/>
    <property type="project" value="UniProtKB-KW"/>
</dbReference>
<keyword evidence="8" id="KW-0723">Serine/threonine-protein kinase</keyword>
<name>A0AAV9XHW0_9PEZI</name>
<keyword evidence="8" id="KW-0418">Kinase</keyword>
<sequence length="95" mass="10433">MASSSETLPTFKLLIVGDGTAGKTTLVKRHLSGEFEKRYLPTLGVDVFPLRFRTNHGDISFEAWDTAGQEKLAGLRDGYFIGAHAAIIMFDITSK</sequence>
<dbReference type="Pfam" id="PF00071">
    <property type="entry name" value="Ras"/>
    <property type="match status" value="1"/>
</dbReference>
<comment type="caution">
    <text evidence="8">The sequence shown here is derived from an EMBL/GenBank/DDBJ whole genome shotgun (WGS) entry which is preliminary data.</text>
</comment>
<dbReference type="GO" id="GO:0005737">
    <property type="term" value="C:cytoplasm"/>
    <property type="evidence" value="ECO:0007669"/>
    <property type="project" value="TreeGrafter"/>
</dbReference>
<keyword evidence="4" id="KW-0547">Nucleotide-binding</keyword>
<evidence type="ECO:0000256" key="7">
    <source>
        <dbReference type="ARBA" id="ARBA00023242"/>
    </source>
</evidence>
<dbReference type="GO" id="GO:0005525">
    <property type="term" value="F:GTP binding"/>
    <property type="evidence" value="ECO:0007669"/>
    <property type="project" value="UniProtKB-KW"/>
</dbReference>
<reference evidence="8 9" key="1">
    <citation type="submission" date="2019-10" db="EMBL/GenBank/DDBJ databases">
        <authorList>
            <person name="Palmer J.M."/>
        </authorList>
    </citation>
    <scope>NUCLEOTIDE SEQUENCE [LARGE SCALE GENOMIC DNA]</scope>
    <source>
        <strain evidence="8 9">TWF694</strain>
    </source>
</reference>
<evidence type="ECO:0000256" key="3">
    <source>
        <dbReference type="ARBA" id="ARBA00022448"/>
    </source>
</evidence>
<evidence type="ECO:0000256" key="5">
    <source>
        <dbReference type="ARBA" id="ARBA00022927"/>
    </source>
</evidence>
<evidence type="ECO:0000256" key="4">
    <source>
        <dbReference type="ARBA" id="ARBA00022741"/>
    </source>
</evidence>
<dbReference type="PANTHER" id="PTHR24071">
    <property type="entry name" value="RAN GTPASE"/>
    <property type="match status" value="1"/>
</dbReference>
<keyword evidence="7" id="KW-0539">Nucleus</keyword>
<keyword evidence="8" id="KW-0808">Transferase</keyword>
<dbReference type="PROSITE" id="PS51418">
    <property type="entry name" value="RAN"/>
    <property type="match status" value="1"/>
</dbReference>
<dbReference type="AlphaFoldDB" id="A0AAV9XHW0"/>
<dbReference type="PROSITE" id="PS51419">
    <property type="entry name" value="RAB"/>
    <property type="match status" value="1"/>
</dbReference>